<protein>
    <submittedName>
        <fullName evidence="1">Uncharacterized protein</fullName>
    </submittedName>
</protein>
<reference evidence="1" key="1">
    <citation type="submission" date="2021-05" db="EMBL/GenBank/DDBJ databases">
        <authorList>
            <person name="Scholz U."/>
            <person name="Mascher M."/>
            <person name="Fiebig A."/>
        </authorList>
    </citation>
    <scope>NUCLEOTIDE SEQUENCE [LARGE SCALE GENOMIC DNA]</scope>
</reference>
<evidence type="ECO:0000313" key="2">
    <source>
        <dbReference type="Proteomes" id="UP001732700"/>
    </source>
</evidence>
<dbReference type="EnsemblPlants" id="AVESA.00010b.r2.6DG1154980.1">
    <property type="protein sequence ID" value="AVESA.00010b.r2.6DG1154980.1.CDS"/>
    <property type="gene ID" value="AVESA.00010b.r2.6DG1154980"/>
</dbReference>
<sequence>MTNSGVGSLITSNTTLNLPMIALPGAKQLWNPWEIQCLVLASFSLHVFLFIFAGIRKRRSSRVLRLLLWTAYLLADYLVTFTLGCLTLCLDDTRHQLLLFWTPFLLLHLGGQETIVAFSTEDGLLWKRHLLGSVSHVILSVYIVAKSSWHVVNTKQLLVPMVLMFIAGTIKYAERAWALMTTGVSMTPGSSSSMPDFVLNVESNVIDDAESYFQRLDDLLQQSDSSEDKMDYQGIVGLAGKGFRMCLGFLTDMAPYLMWNKADNDIIDRALGSFRSSRNYSTEFAYKLAEIQLSLIYDFMYTKYGVLHQYHLSLVNSGIVTLGATSAALVLFRKADLDGQFVDEARADVMVSYVLLVGAVTLDLSATFMVISSYWPYLSDGNKRSAAAIMFSLTKLVHPLGRGLWSGQMAQYNLVGECIQEKQANTMLVRALRKAGLVSDVKHIQVSHELKEFLFRKLLDIAATRHVTEYWKWDLSTFRGQWARWKLEATPEGSSIDQSLLQLEGGTVAAVVLMWHLITEMCFYTASTTAAAMAEPDDDKNSSAALLLHRDMSRQLSEYVMYLVGKRGVKNASNGQFEFGKLRRDVRKALAHQRFSADGGRLEQGDVILYGCEGRGFFTSRASAAARELLKITRPAERWEIVATVWTEMLCYLANNCEAAFHIKHLSTGGELVTHVRVLTIILGIPFMREAWQAKAKDDAEYSDFVMF</sequence>
<accession>A0ACD5ZFJ1</accession>
<reference evidence="1" key="2">
    <citation type="submission" date="2025-09" db="UniProtKB">
        <authorList>
            <consortium name="EnsemblPlants"/>
        </authorList>
    </citation>
    <scope>IDENTIFICATION</scope>
</reference>
<name>A0ACD5ZFJ1_AVESA</name>
<proteinExistence type="predicted"/>
<keyword evidence="2" id="KW-1185">Reference proteome</keyword>
<dbReference type="Proteomes" id="UP001732700">
    <property type="component" value="Chromosome 6D"/>
</dbReference>
<evidence type="ECO:0000313" key="1">
    <source>
        <dbReference type="EnsemblPlants" id="AVESA.00010b.r2.6DG1154980.1.CDS"/>
    </source>
</evidence>
<organism evidence="1 2">
    <name type="scientific">Avena sativa</name>
    <name type="common">Oat</name>
    <dbReference type="NCBI Taxonomy" id="4498"/>
    <lineage>
        <taxon>Eukaryota</taxon>
        <taxon>Viridiplantae</taxon>
        <taxon>Streptophyta</taxon>
        <taxon>Embryophyta</taxon>
        <taxon>Tracheophyta</taxon>
        <taxon>Spermatophyta</taxon>
        <taxon>Magnoliopsida</taxon>
        <taxon>Liliopsida</taxon>
        <taxon>Poales</taxon>
        <taxon>Poaceae</taxon>
        <taxon>BOP clade</taxon>
        <taxon>Pooideae</taxon>
        <taxon>Poodae</taxon>
        <taxon>Poeae</taxon>
        <taxon>Poeae Chloroplast Group 1 (Aveneae type)</taxon>
        <taxon>Aveninae</taxon>
        <taxon>Avena</taxon>
    </lineage>
</organism>